<gene>
    <name evidence="2" type="ORF">BD626DRAFT_632232</name>
</gene>
<sequence>MPSVSTLVSHCPTNCCHAVSHEYVLYSPDYSNYTDIFDAEIAENQAAELRLEAQRLRLLAEELETRQLELLEFSRLVRRSRRLPVEILDAIFLLASAEETVLRFPLRRPSIIQALSQVCQRWRNTALANKTLWNQEIELDLGVICRAKKVDALDDYDIRGWNRTLSLHLRRSDPLPVPKVSLPNEVFIFPTDLVGDDDYDSALSPIVSCFHRWEKCALSMCALDYLTMHLASSAVPTLVNAIEVDGSDLSDDLDVHYGLNLRTNSGIFSRATRLTRYGHHFPLSFPIRIPLGQLTVLDTQWLNIGQILNMTLRCPGLEVLSTSVHVTWQNMANHHNYPHVVLLHLKKLVLKVEHPCAIDWLLPHLVTPCLEEATIGRYDRDPYTSPGSGSDIDREWVWPRDVWAHFLAHSGSNITFFKLEHVLISEEDVAQLQGLLPVTAETVAGDGVFTMVDGRVVLSVWRQSAYPYAYLMRRPKNLVLAPYI</sequence>
<name>A0A550C7J4_9AGAR</name>
<dbReference type="AlphaFoldDB" id="A0A550C7J4"/>
<evidence type="ECO:0000313" key="2">
    <source>
        <dbReference type="EMBL" id="TRM60780.1"/>
    </source>
</evidence>
<keyword evidence="3" id="KW-1185">Reference proteome</keyword>
<comment type="caution">
    <text evidence="2">The sequence shown here is derived from an EMBL/GenBank/DDBJ whole genome shotgun (WGS) entry which is preliminary data.</text>
</comment>
<dbReference type="OrthoDB" id="3065495at2759"/>
<dbReference type="EMBL" id="VDMD01000020">
    <property type="protein sequence ID" value="TRM60780.1"/>
    <property type="molecule type" value="Genomic_DNA"/>
</dbReference>
<dbReference type="Gene3D" id="1.20.1280.50">
    <property type="match status" value="1"/>
</dbReference>
<dbReference type="Proteomes" id="UP000320762">
    <property type="component" value="Unassembled WGS sequence"/>
</dbReference>
<feature type="coiled-coil region" evidence="1">
    <location>
        <begin position="39"/>
        <end position="66"/>
    </location>
</feature>
<protein>
    <submittedName>
        <fullName evidence="2">Uncharacterized protein</fullName>
    </submittedName>
</protein>
<keyword evidence="1" id="KW-0175">Coiled coil</keyword>
<evidence type="ECO:0000256" key="1">
    <source>
        <dbReference type="SAM" id="Coils"/>
    </source>
</evidence>
<accession>A0A550C7J4</accession>
<evidence type="ECO:0000313" key="3">
    <source>
        <dbReference type="Proteomes" id="UP000320762"/>
    </source>
</evidence>
<organism evidence="2 3">
    <name type="scientific">Schizophyllum amplum</name>
    <dbReference type="NCBI Taxonomy" id="97359"/>
    <lineage>
        <taxon>Eukaryota</taxon>
        <taxon>Fungi</taxon>
        <taxon>Dikarya</taxon>
        <taxon>Basidiomycota</taxon>
        <taxon>Agaricomycotina</taxon>
        <taxon>Agaricomycetes</taxon>
        <taxon>Agaricomycetidae</taxon>
        <taxon>Agaricales</taxon>
        <taxon>Schizophyllaceae</taxon>
        <taxon>Schizophyllum</taxon>
    </lineage>
</organism>
<proteinExistence type="predicted"/>
<reference evidence="2 3" key="1">
    <citation type="journal article" date="2019" name="New Phytol.">
        <title>Comparative genomics reveals unique wood-decay strategies and fruiting body development in the Schizophyllaceae.</title>
        <authorList>
            <person name="Almasi E."/>
            <person name="Sahu N."/>
            <person name="Krizsan K."/>
            <person name="Balint B."/>
            <person name="Kovacs G.M."/>
            <person name="Kiss B."/>
            <person name="Cseklye J."/>
            <person name="Drula E."/>
            <person name="Henrissat B."/>
            <person name="Nagy I."/>
            <person name="Chovatia M."/>
            <person name="Adam C."/>
            <person name="LaButti K."/>
            <person name="Lipzen A."/>
            <person name="Riley R."/>
            <person name="Grigoriev I.V."/>
            <person name="Nagy L.G."/>
        </authorList>
    </citation>
    <scope>NUCLEOTIDE SEQUENCE [LARGE SCALE GENOMIC DNA]</scope>
    <source>
        <strain evidence="2 3">NL-1724</strain>
    </source>
</reference>